<keyword evidence="3 11" id="KW-0808">Transferase</keyword>
<comment type="catalytic activity">
    <reaction evidence="7">
        <text>a 2'-deoxyadenosine in DNA + S-adenosyl-L-methionine = an N(6)-methyl-2'-deoxyadenosine in DNA + S-adenosyl-L-homocysteine + H(+)</text>
        <dbReference type="Rhea" id="RHEA:15197"/>
        <dbReference type="Rhea" id="RHEA-COMP:12418"/>
        <dbReference type="Rhea" id="RHEA-COMP:12419"/>
        <dbReference type="ChEBI" id="CHEBI:15378"/>
        <dbReference type="ChEBI" id="CHEBI:57856"/>
        <dbReference type="ChEBI" id="CHEBI:59789"/>
        <dbReference type="ChEBI" id="CHEBI:90615"/>
        <dbReference type="ChEBI" id="CHEBI:90616"/>
        <dbReference type="EC" id="2.1.1.72"/>
    </reaction>
</comment>
<dbReference type="AlphaFoldDB" id="A0A087RVX4"/>
<keyword evidence="2 11" id="KW-0489">Methyltransferase</keyword>
<evidence type="ECO:0000259" key="9">
    <source>
        <dbReference type="Pfam" id="PF12950"/>
    </source>
</evidence>
<keyword evidence="5" id="KW-0680">Restriction system</keyword>
<evidence type="ECO:0000256" key="3">
    <source>
        <dbReference type="ARBA" id="ARBA00022679"/>
    </source>
</evidence>
<dbReference type="SUPFAM" id="SSF116734">
    <property type="entry name" value="DNA methylase specificity domain"/>
    <property type="match status" value="1"/>
</dbReference>
<dbReference type="SUPFAM" id="SSF53335">
    <property type="entry name" value="S-adenosyl-L-methionine-dependent methyltransferases"/>
    <property type="match status" value="1"/>
</dbReference>
<gene>
    <name evidence="11" type="ORF">SCCGRSA3_01558</name>
</gene>
<dbReference type="Proteomes" id="UP000029383">
    <property type="component" value="Unassembled WGS sequence"/>
</dbReference>
<keyword evidence="4" id="KW-0949">S-adenosyl-L-methionine</keyword>
<dbReference type="InterPro" id="IPR046819">
    <property type="entry name" value="MmeI_hel"/>
</dbReference>
<evidence type="ECO:0000256" key="4">
    <source>
        <dbReference type="ARBA" id="ARBA00022691"/>
    </source>
</evidence>
<protein>
    <recommendedName>
        <fullName evidence="1">site-specific DNA-methyltransferase (adenine-specific)</fullName>
        <ecNumber evidence="1">2.1.1.72</ecNumber>
    </recommendedName>
</protein>
<organism evidence="11 12">
    <name type="scientific">Marine Group I thaumarchaeote SCGC RSA3</name>
    <dbReference type="NCBI Taxonomy" id="1503183"/>
    <lineage>
        <taxon>Archaea</taxon>
        <taxon>Nitrososphaerota</taxon>
        <taxon>Marine Group I</taxon>
    </lineage>
</organism>
<accession>A0A087RVX4</accession>
<feature type="domain" description="Type II methyltransferase M.TaqI-like" evidence="8">
    <location>
        <begin position="523"/>
        <end position="689"/>
    </location>
</feature>
<dbReference type="GO" id="GO:0032259">
    <property type="term" value="P:methylation"/>
    <property type="evidence" value="ECO:0007669"/>
    <property type="project" value="UniProtKB-KW"/>
</dbReference>
<dbReference type="InterPro" id="IPR050953">
    <property type="entry name" value="N4_N6_ade-DNA_methylase"/>
</dbReference>
<dbReference type="Gene3D" id="3.40.50.150">
    <property type="entry name" value="Vaccinia Virus protein VP39"/>
    <property type="match status" value="1"/>
</dbReference>
<sequence>MKLISLDYMAFASLYDEKVIEKQFAKLDITTKQRKLANEWIKKIKNNDLKKEVENYQDFRDIILIDILGYPKEEIKFEEKDVEFSVKDIKGRTHVVFEAKGTKTKNLFARQNYGKKEQEHPVLQTVSNMQRFAPPAAYGICTNYNDFVLLDRELGITKCHRFTFTDIENNLDKLKEFIGIFSYDNLVKENELEILYEKSVTAEKDFTNEFYKLFHETRLMLIREFQENQKDKVTKNEAIYYTQIFLDRLIFIFFAEDKEYISDKQLFAKRIFGKLQNDQLIDVSKQTYNTIMELFVAFDIGSKELGVPGFNGELFSGTNIPQKIYFLDKKDAGFFADDRQHSKLLKSTKLNDDAQKIINSHPNLNPIISNLLIMESFDFNTEVDVNILGHIFEQSISDLEEYKKYGSRRKDEGVFYTPDYITEFICRNTIIPYLSKSNLKTTPELIQEYGDNIDELESKFSKMKIVDPACGSGAFLSKAVDILLEIYREIFDLKEKLGKFSAGKDNKITKWNEEEHVRMIIENNIYGADINRESVEITKLSLFLKLASDKRKLFSLSKNIIVGNSLISDKVIEPKGFSWEEKFPDVIHKQFSGFEGFDIVIGNPPYVQLSMNKDTNILEKKFLINKFKSSMGRLNTFGFFTKLGMDLLKDHGMLGFIIPNTVLTQDYYEELREMILNSCKIESIVNFSDLPFKDAVVENIIITLRKTPLEQERDDHSITIFGVDKKTNFVKQNRILQKSFLAMRKKSFVITLDEERLHLKEKLEKNSEIFKTFFEVNQGIALKHDRDKYIKKTKDDDTYRRVIDGKDINRYSLTWGGDYLKYDINAIHSCKREDIFISSEKLFFRRVGDRLTAAFDDKKFYSLNTLVVMNKKLGVEIDILYFLGLFNSKLLNYYYKAFLKSTKKVFSEIQARQVENLPVKIPDNVTQEKMISLVKKILLLNKQVRETGNNESDKQGMIEEEIIRTDNEIDELVNKIYGITKDEEQAIESFLAVKT</sequence>
<dbReference type="PRINTS" id="PR00507">
    <property type="entry name" value="N12N6MTFRASE"/>
</dbReference>
<evidence type="ECO:0000313" key="12">
    <source>
        <dbReference type="Proteomes" id="UP000029383"/>
    </source>
</evidence>
<dbReference type="InterPro" id="IPR002052">
    <property type="entry name" value="DNA_methylase_N6_adenine_CS"/>
</dbReference>
<dbReference type="Pfam" id="PF12950">
    <property type="entry name" value="TaqI_C"/>
    <property type="match status" value="1"/>
</dbReference>
<dbReference type="PATRIC" id="fig|1503183.3.peg.1403"/>
<dbReference type="PROSITE" id="PS00092">
    <property type="entry name" value="N6_MTASE"/>
    <property type="match status" value="1"/>
</dbReference>
<dbReference type="InterPro" id="IPR025931">
    <property type="entry name" value="TaqI_C"/>
</dbReference>
<dbReference type="Gene3D" id="3.90.220.10">
    <property type="entry name" value="Adenine-n6-DNA-methyltransferase Taqi, Chain A, domain 2"/>
    <property type="match status" value="1"/>
</dbReference>
<name>A0A087RVX4_9ARCH</name>
<dbReference type="Pfam" id="PF07669">
    <property type="entry name" value="Eco57I"/>
    <property type="match status" value="1"/>
</dbReference>
<feature type="domain" description="MmeI-like helicase spacer" evidence="10">
    <location>
        <begin position="243"/>
        <end position="315"/>
    </location>
</feature>
<proteinExistence type="predicted"/>
<dbReference type="InterPro" id="IPR029063">
    <property type="entry name" value="SAM-dependent_MTases_sf"/>
</dbReference>
<dbReference type="EMBL" id="JOTD01000053">
    <property type="protein sequence ID" value="KFM17628.1"/>
    <property type="molecule type" value="Genomic_DNA"/>
</dbReference>
<dbReference type="EC" id="2.1.1.72" evidence="1"/>
<evidence type="ECO:0000256" key="1">
    <source>
        <dbReference type="ARBA" id="ARBA00011900"/>
    </source>
</evidence>
<dbReference type="InterPro" id="IPR011639">
    <property type="entry name" value="MethylTrfase_TaqI-like_dom"/>
</dbReference>
<evidence type="ECO:0000259" key="8">
    <source>
        <dbReference type="Pfam" id="PF07669"/>
    </source>
</evidence>
<feature type="domain" description="TaqI-like C-terminal specificity" evidence="9">
    <location>
        <begin position="802"/>
        <end position="919"/>
    </location>
</feature>
<dbReference type="PANTHER" id="PTHR33841:SF1">
    <property type="entry name" value="DNA METHYLTRANSFERASE A"/>
    <property type="match status" value="1"/>
</dbReference>
<dbReference type="GO" id="GO:0009007">
    <property type="term" value="F:site-specific DNA-methyltransferase (adenine-specific) activity"/>
    <property type="evidence" value="ECO:0007669"/>
    <property type="project" value="UniProtKB-EC"/>
</dbReference>
<dbReference type="GO" id="GO:0003677">
    <property type="term" value="F:DNA binding"/>
    <property type="evidence" value="ECO:0007669"/>
    <property type="project" value="UniProtKB-KW"/>
</dbReference>
<evidence type="ECO:0000256" key="7">
    <source>
        <dbReference type="ARBA" id="ARBA00047942"/>
    </source>
</evidence>
<dbReference type="InterPro" id="IPR023135">
    <property type="entry name" value="N6_DNA_MeTrfase_TaqI_C"/>
</dbReference>
<evidence type="ECO:0000256" key="6">
    <source>
        <dbReference type="ARBA" id="ARBA00023125"/>
    </source>
</evidence>
<dbReference type="Pfam" id="PF20465">
    <property type="entry name" value="MmeI_hel"/>
    <property type="match status" value="1"/>
</dbReference>
<dbReference type="PANTHER" id="PTHR33841">
    <property type="entry name" value="DNA METHYLTRANSFERASE YEEA-RELATED"/>
    <property type="match status" value="1"/>
</dbReference>
<evidence type="ECO:0000313" key="11">
    <source>
        <dbReference type="EMBL" id="KFM17628.1"/>
    </source>
</evidence>
<comment type="caution">
    <text evidence="11">The sequence shown here is derived from an EMBL/GenBank/DDBJ whole genome shotgun (WGS) entry which is preliminary data.</text>
</comment>
<evidence type="ECO:0000259" key="10">
    <source>
        <dbReference type="Pfam" id="PF20465"/>
    </source>
</evidence>
<keyword evidence="12" id="KW-1185">Reference proteome</keyword>
<evidence type="ECO:0000256" key="5">
    <source>
        <dbReference type="ARBA" id="ARBA00022747"/>
    </source>
</evidence>
<keyword evidence="6" id="KW-0238">DNA-binding</keyword>
<reference evidence="11 12" key="1">
    <citation type="submission" date="2014-06" db="EMBL/GenBank/DDBJ databases">
        <authorList>
            <person name="Ngugi D.K."/>
            <person name="Blom J."/>
            <person name="Alam I."/>
            <person name="Rashid M."/>
            <person name="Baalawi W."/>
            <person name="Zhang G."/>
            <person name="Hikmawan T."/>
            <person name="Guan Y."/>
            <person name="Antunes A."/>
            <person name="Siam R."/>
            <person name="El-Dorry H."/>
            <person name="Bajic V."/>
            <person name="Stingl U."/>
        </authorList>
    </citation>
    <scope>NUCLEOTIDE SEQUENCE [LARGE SCALE GENOMIC DNA]</scope>
    <source>
        <strain evidence="11">SCGC RSA3</strain>
    </source>
</reference>
<evidence type="ECO:0000256" key="2">
    <source>
        <dbReference type="ARBA" id="ARBA00022603"/>
    </source>
</evidence>
<dbReference type="GO" id="GO:0009307">
    <property type="term" value="P:DNA restriction-modification system"/>
    <property type="evidence" value="ECO:0007669"/>
    <property type="project" value="UniProtKB-KW"/>
</dbReference>